<gene>
    <name evidence="2" type="ORF">FB45DRAFT_872244</name>
</gene>
<dbReference type="AlphaFoldDB" id="A0AAD7BDG7"/>
<evidence type="ECO:0000313" key="3">
    <source>
        <dbReference type="Proteomes" id="UP001221142"/>
    </source>
</evidence>
<dbReference type="Proteomes" id="UP001221142">
    <property type="component" value="Unassembled WGS sequence"/>
</dbReference>
<sequence>MPTFGLDAHERDSETVLGIRFRGRKLAIGIGMYDLRYIAEMDGAVGNPKATTCTPGKHWLRHDRRVRRPTVLKEADRRTDGGSGCFDSQYTVGLRARNERGGCRNDHWQFKARQGRDEMILLDAEELYGRESKGAGKIVVSNRGGHQKNHPDRAVPERKTRKKRMMEEDKRCFDWSYSEENLLLDGECHSPSVQTLNRPGN</sequence>
<evidence type="ECO:0000256" key="1">
    <source>
        <dbReference type="SAM" id="MobiDB-lite"/>
    </source>
</evidence>
<proteinExistence type="predicted"/>
<reference evidence="2" key="1">
    <citation type="submission" date="2023-03" db="EMBL/GenBank/DDBJ databases">
        <title>Massive genome expansion in bonnet fungi (Mycena s.s.) driven by repeated elements and novel gene families across ecological guilds.</title>
        <authorList>
            <consortium name="Lawrence Berkeley National Laboratory"/>
            <person name="Harder C.B."/>
            <person name="Miyauchi S."/>
            <person name="Viragh M."/>
            <person name="Kuo A."/>
            <person name="Thoen E."/>
            <person name="Andreopoulos B."/>
            <person name="Lu D."/>
            <person name="Skrede I."/>
            <person name="Drula E."/>
            <person name="Henrissat B."/>
            <person name="Morin E."/>
            <person name="Kohler A."/>
            <person name="Barry K."/>
            <person name="LaButti K."/>
            <person name="Morin E."/>
            <person name="Salamov A."/>
            <person name="Lipzen A."/>
            <person name="Mereny Z."/>
            <person name="Hegedus B."/>
            <person name="Baldrian P."/>
            <person name="Stursova M."/>
            <person name="Weitz H."/>
            <person name="Taylor A."/>
            <person name="Grigoriev I.V."/>
            <person name="Nagy L.G."/>
            <person name="Martin F."/>
            <person name="Kauserud H."/>
        </authorList>
    </citation>
    <scope>NUCLEOTIDE SEQUENCE</scope>
    <source>
        <strain evidence="2">9284</strain>
    </source>
</reference>
<dbReference type="EMBL" id="JARKIF010000020">
    <property type="protein sequence ID" value="KAJ7617781.1"/>
    <property type="molecule type" value="Genomic_DNA"/>
</dbReference>
<comment type="caution">
    <text evidence="2">The sequence shown here is derived from an EMBL/GenBank/DDBJ whole genome shotgun (WGS) entry which is preliminary data.</text>
</comment>
<feature type="compositionally biased region" description="Basic and acidic residues" evidence="1">
    <location>
        <begin position="149"/>
        <end position="158"/>
    </location>
</feature>
<name>A0AAD7BDG7_9AGAR</name>
<organism evidence="2 3">
    <name type="scientific">Roridomyces roridus</name>
    <dbReference type="NCBI Taxonomy" id="1738132"/>
    <lineage>
        <taxon>Eukaryota</taxon>
        <taxon>Fungi</taxon>
        <taxon>Dikarya</taxon>
        <taxon>Basidiomycota</taxon>
        <taxon>Agaricomycotina</taxon>
        <taxon>Agaricomycetes</taxon>
        <taxon>Agaricomycetidae</taxon>
        <taxon>Agaricales</taxon>
        <taxon>Marasmiineae</taxon>
        <taxon>Mycenaceae</taxon>
        <taxon>Roridomyces</taxon>
    </lineage>
</organism>
<evidence type="ECO:0000313" key="2">
    <source>
        <dbReference type="EMBL" id="KAJ7617781.1"/>
    </source>
</evidence>
<protein>
    <submittedName>
        <fullName evidence="2">Uncharacterized protein</fullName>
    </submittedName>
</protein>
<feature type="region of interest" description="Disordered" evidence="1">
    <location>
        <begin position="141"/>
        <end position="166"/>
    </location>
</feature>
<keyword evidence="3" id="KW-1185">Reference proteome</keyword>
<accession>A0AAD7BDG7</accession>